<comment type="similarity">
    <text evidence="1 11">Belongs to the DnaX/STICHEL family.</text>
</comment>
<proteinExistence type="inferred from homology"/>
<dbReference type="Pfam" id="PF12362">
    <property type="entry name" value="DUF3646"/>
    <property type="match status" value="1"/>
</dbReference>
<evidence type="ECO:0000256" key="10">
    <source>
        <dbReference type="ARBA" id="ARBA00049244"/>
    </source>
</evidence>
<dbReference type="FunFam" id="1.10.8.60:FF:000013">
    <property type="entry name" value="DNA polymerase III subunit gamma/tau"/>
    <property type="match status" value="1"/>
</dbReference>
<dbReference type="Pfam" id="PF22608">
    <property type="entry name" value="DNAX_ATPase_lid"/>
    <property type="match status" value="1"/>
</dbReference>
<reference evidence="15" key="1">
    <citation type="submission" date="2016-10" db="EMBL/GenBank/DDBJ databases">
        <authorList>
            <person name="Varghese N."/>
            <person name="Submissions S."/>
        </authorList>
    </citation>
    <scope>NUCLEOTIDE SEQUENCE [LARGE SCALE GENOMIC DNA]</scope>
    <source>
        <strain evidence="15">CGMCC 1.6474</strain>
    </source>
</reference>
<dbReference type="RefSeq" id="WP_091947897.1">
    <property type="nucleotide sequence ID" value="NZ_FOSV01000012.1"/>
</dbReference>
<evidence type="ECO:0000313" key="15">
    <source>
        <dbReference type="Proteomes" id="UP000198804"/>
    </source>
</evidence>
<evidence type="ECO:0000256" key="5">
    <source>
        <dbReference type="ARBA" id="ARBA00022723"/>
    </source>
</evidence>
<dbReference type="GO" id="GO:0046872">
    <property type="term" value="F:metal ion binding"/>
    <property type="evidence" value="ECO:0007669"/>
    <property type="project" value="UniProtKB-KW"/>
</dbReference>
<dbReference type="InterPro" id="IPR050238">
    <property type="entry name" value="DNA_Rep/Repair_Clamp_Loader"/>
</dbReference>
<dbReference type="PANTHER" id="PTHR11669:SF0">
    <property type="entry name" value="PROTEIN STICHEL-LIKE 2"/>
    <property type="match status" value="1"/>
</dbReference>
<comment type="catalytic activity">
    <reaction evidence="10 11">
        <text>DNA(n) + a 2'-deoxyribonucleoside 5'-triphosphate = DNA(n+1) + diphosphate</text>
        <dbReference type="Rhea" id="RHEA:22508"/>
        <dbReference type="Rhea" id="RHEA-COMP:17339"/>
        <dbReference type="Rhea" id="RHEA-COMP:17340"/>
        <dbReference type="ChEBI" id="CHEBI:33019"/>
        <dbReference type="ChEBI" id="CHEBI:61560"/>
        <dbReference type="ChEBI" id="CHEBI:173112"/>
        <dbReference type="EC" id="2.7.7.7"/>
    </reaction>
</comment>
<dbReference type="InterPro" id="IPR022754">
    <property type="entry name" value="DNA_pol_III_gamma-3"/>
</dbReference>
<evidence type="ECO:0000256" key="12">
    <source>
        <dbReference type="SAM" id="MobiDB-lite"/>
    </source>
</evidence>
<dbReference type="AlphaFoldDB" id="A0A1I4GIY2"/>
<evidence type="ECO:0000256" key="4">
    <source>
        <dbReference type="ARBA" id="ARBA00022705"/>
    </source>
</evidence>
<dbReference type="SUPFAM" id="SSF52540">
    <property type="entry name" value="P-loop containing nucleoside triphosphate hydrolases"/>
    <property type="match status" value="1"/>
</dbReference>
<keyword evidence="2 11" id="KW-0808">Transferase</keyword>
<feature type="compositionally biased region" description="Low complexity" evidence="12">
    <location>
        <begin position="428"/>
        <end position="470"/>
    </location>
</feature>
<evidence type="ECO:0000256" key="11">
    <source>
        <dbReference type="RuleBase" id="RU364063"/>
    </source>
</evidence>
<dbReference type="InterPro" id="IPR012763">
    <property type="entry name" value="DNA_pol_III_sug/sutau_N"/>
</dbReference>
<dbReference type="InterPro" id="IPR045085">
    <property type="entry name" value="HLD_clamp_pol_III_gamma_tau"/>
</dbReference>
<accession>A0A1I4GIY2</accession>
<dbReference type="FunFam" id="1.20.272.10:FF:000003">
    <property type="entry name" value="DNA polymerase III subunit gamma/tau"/>
    <property type="match status" value="1"/>
</dbReference>
<evidence type="ECO:0000256" key="2">
    <source>
        <dbReference type="ARBA" id="ARBA00022679"/>
    </source>
</evidence>
<gene>
    <name evidence="11" type="primary">dnaX</name>
    <name evidence="14" type="ORF">SAMN04488125_11289</name>
</gene>
<evidence type="ECO:0000256" key="3">
    <source>
        <dbReference type="ARBA" id="ARBA00022695"/>
    </source>
</evidence>
<evidence type="ECO:0000256" key="1">
    <source>
        <dbReference type="ARBA" id="ARBA00006360"/>
    </source>
</evidence>
<keyword evidence="15" id="KW-1185">Reference proteome</keyword>
<name>A0A1I4GIY2_9HYPH</name>
<dbReference type="NCBIfam" id="TIGR02397">
    <property type="entry name" value="dnaX_nterm"/>
    <property type="match status" value="1"/>
</dbReference>
<dbReference type="CDD" id="cd18137">
    <property type="entry name" value="HLD_clamp_pol_III_gamma_tau"/>
    <property type="match status" value="1"/>
</dbReference>
<keyword evidence="5" id="KW-0479">Metal-binding</keyword>
<feature type="region of interest" description="Disordered" evidence="12">
    <location>
        <begin position="400"/>
        <end position="476"/>
    </location>
</feature>
<evidence type="ECO:0000256" key="9">
    <source>
        <dbReference type="ARBA" id="ARBA00022932"/>
    </source>
</evidence>
<dbReference type="PANTHER" id="PTHR11669">
    <property type="entry name" value="REPLICATION FACTOR C / DNA POLYMERASE III GAMMA-TAU SUBUNIT"/>
    <property type="match status" value="1"/>
</dbReference>
<dbReference type="SMART" id="SM00382">
    <property type="entry name" value="AAA"/>
    <property type="match status" value="1"/>
</dbReference>
<dbReference type="Gene3D" id="1.20.272.10">
    <property type="match status" value="1"/>
</dbReference>
<comment type="function">
    <text evidence="11">DNA polymerase III is a complex, multichain enzyme responsible for most of the replicative synthesis in bacteria. This DNA polymerase also exhibits 3' to 5' exonuclease activity.</text>
</comment>
<dbReference type="InterPro" id="IPR008921">
    <property type="entry name" value="DNA_pol3_clamp-load_cplx_C"/>
</dbReference>
<dbReference type="InterPro" id="IPR027417">
    <property type="entry name" value="P-loop_NTPase"/>
</dbReference>
<evidence type="ECO:0000256" key="7">
    <source>
        <dbReference type="ARBA" id="ARBA00022833"/>
    </source>
</evidence>
<feature type="compositionally biased region" description="Gly residues" evidence="12">
    <location>
        <begin position="413"/>
        <end position="427"/>
    </location>
</feature>
<dbReference type="EMBL" id="FOSV01000012">
    <property type="protein sequence ID" value="SFL30022.1"/>
    <property type="molecule type" value="Genomic_DNA"/>
</dbReference>
<dbReference type="OrthoDB" id="9810148at2"/>
<dbReference type="InterPro" id="IPR022107">
    <property type="entry name" value="DNA_pol_III_gamma/tau_C"/>
</dbReference>
<keyword evidence="8 11" id="KW-0067">ATP-binding</keyword>
<dbReference type="Gene3D" id="1.10.8.60">
    <property type="match status" value="1"/>
</dbReference>
<keyword evidence="3 11" id="KW-0548">Nucleotidyltransferase</keyword>
<evidence type="ECO:0000256" key="6">
    <source>
        <dbReference type="ARBA" id="ARBA00022741"/>
    </source>
</evidence>
<keyword evidence="9 11" id="KW-0239">DNA-directed DNA polymerase</keyword>
<dbReference type="GO" id="GO:0006261">
    <property type="term" value="P:DNA-templated DNA replication"/>
    <property type="evidence" value="ECO:0007669"/>
    <property type="project" value="TreeGrafter"/>
</dbReference>
<keyword evidence="4 11" id="KW-0235">DNA replication</keyword>
<feature type="domain" description="AAA+ ATPase" evidence="13">
    <location>
        <begin position="58"/>
        <end position="206"/>
    </location>
</feature>
<dbReference type="GO" id="GO:0005524">
    <property type="term" value="F:ATP binding"/>
    <property type="evidence" value="ECO:0007669"/>
    <property type="project" value="UniProtKB-KW"/>
</dbReference>
<dbReference type="NCBIfam" id="NF006585">
    <property type="entry name" value="PRK09111.1"/>
    <property type="match status" value="1"/>
</dbReference>
<keyword evidence="6 11" id="KW-0547">Nucleotide-binding</keyword>
<evidence type="ECO:0000259" key="13">
    <source>
        <dbReference type="SMART" id="SM00382"/>
    </source>
</evidence>
<sequence>MDETHGTLPDAPGLPGMPASAAPYRVLARKYRPQTFDDLIGQGAMVRTLANAFAANRIPQAWMLTGVRGVGKTTTARILARGLNYVRDGHPDTGPTVSMPELGRHCRAIMESRHMDVLEMDAASHTGIDDVRGIIDGIRYSPTEARYKVYIVDEVHMLSEKAFNAFLKTLEEPPPHAKFVFATTEIRKVPVTILSRCQRFDLRRVEAETLSAHLKKICAAEGVNAEAEALAAVTRAAEGSVRDALSLLDQAIAHGAGTVSAQSVRDMLGLADRARIVDLFEAVMRGDVPAAFAELRAQYDAGADPAVVLSDLAGFTHLVTRLKIVPDAAADPTLSEAERVRGGEFAARLPVRALSRAWQILLKALPEVQAAPRPLPAAEMVIVRLAYAADLPTPDEALRRLRSDESSSSVGSGPQGSGGSFSGGSGARGSAALARESAPLAASPAPALPRPVLASANPAPEAARPTAAAAPPGPRLGRFEDVVAQAEARRDIALKVALERDVHLVRFEEGRIEFRLAAGGRPSLANDLARALDEWTGRRWIVALSKDEGGPTLEQTSRAAEQTRHDNAAAHPLVREVMARFPGAQIVDVRDKAAADVGPATGVAAATGPVEAVPEEPEDEA</sequence>
<evidence type="ECO:0000256" key="8">
    <source>
        <dbReference type="ARBA" id="ARBA00022840"/>
    </source>
</evidence>
<organism evidence="14 15">
    <name type="scientific">Methylorubrum salsuginis</name>
    <dbReference type="NCBI Taxonomy" id="414703"/>
    <lineage>
        <taxon>Bacteria</taxon>
        <taxon>Pseudomonadati</taxon>
        <taxon>Pseudomonadota</taxon>
        <taxon>Alphaproteobacteria</taxon>
        <taxon>Hyphomicrobiales</taxon>
        <taxon>Methylobacteriaceae</taxon>
        <taxon>Methylorubrum</taxon>
    </lineage>
</organism>
<dbReference type="GO" id="GO:0009360">
    <property type="term" value="C:DNA polymerase III complex"/>
    <property type="evidence" value="ECO:0007669"/>
    <property type="project" value="InterPro"/>
</dbReference>
<evidence type="ECO:0000313" key="14">
    <source>
        <dbReference type="EMBL" id="SFL30022.1"/>
    </source>
</evidence>
<dbReference type="Gene3D" id="3.40.50.300">
    <property type="entry name" value="P-loop containing nucleotide triphosphate hydrolases"/>
    <property type="match status" value="1"/>
</dbReference>
<dbReference type="Pfam" id="PF12169">
    <property type="entry name" value="DNA_pol3_gamma3"/>
    <property type="match status" value="1"/>
</dbReference>
<dbReference type="EC" id="2.7.7.7" evidence="11"/>
<dbReference type="FunFam" id="3.40.50.300:FF:000014">
    <property type="entry name" value="DNA polymerase III subunit gamma/tau"/>
    <property type="match status" value="1"/>
</dbReference>
<dbReference type="GO" id="GO:0003887">
    <property type="term" value="F:DNA-directed DNA polymerase activity"/>
    <property type="evidence" value="ECO:0007669"/>
    <property type="project" value="UniProtKB-KW"/>
</dbReference>
<dbReference type="GO" id="GO:0003677">
    <property type="term" value="F:DNA binding"/>
    <property type="evidence" value="ECO:0007669"/>
    <property type="project" value="InterPro"/>
</dbReference>
<protein>
    <recommendedName>
        <fullName evidence="11">DNA polymerase III subunit gamma/tau</fullName>
        <ecNumber evidence="11">2.7.7.7</ecNumber>
    </recommendedName>
</protein>
<keyword evidence="7" id="KW-0862">Zinc</keyword>
<comment type="subunit">
    <text evidence="11">DNA polymerase III contains a core (composed of alpha, epsilon and theta chains) that associates with a tau subunit. This core dimerizes to form the POLIII' complex. PolIII' associates with the gamma complex (composed of gamma, delta, delta', psi and chi chains) and with the beta chain to form the complete DNA polymerase III complex.</text>
</comment>
<dbReference type="InterPro" id="IPR003593">
    <property type="entry name" value="AAA+_ATPase"/>
</dbReference>
<dbReference type="STRING" id="414703.SAMN04488125_11289"/>
<dbReference type="CDD" id="cd00009">
    <property type="entry name" value="AAA"/>
    <property type="match status" value="1"/>
</dbReference>
<dbReference type="Pfam" id="PF13177">
    <property type="entry name" value="DNA_pol3_delta2"/>
    <property type="match status" value="1"/>
</dbReference>
<dbReference type="SUPFAM" id="SSF48019">
    <property type="entry name" value="post-AAA+ oligomerization domain-like"/>
    <property type="match status" value="1"/>
</dbReference>
<dbReference type="Proteomes" id="UP000198804">
    <property type="component" value="Unassembled WGS sequence"/>
</dbReference>